<evidence type="ECO:0000313" key="2">
    <source>
        <dbReference type="WBParaSite" id="PSU_v2.g2139.t1"/>
    </source>
</evidence>
<name>A0A914YQP6_9BILA</name>
<accession>A0A914YQP6</accession>
<sequence>MMTESESEKKQQQQQLKCGKFCVVGQIKEIYQKALETDKEMLEQKPQTEEEFEQSIVKAISERTKLDPNISYDTFKEEIIEIFKSEDQVIFNIYCML</sequence>
<dbReference type="WBParaSite" id="PSU_v2.g2139.t1">
    <property type="protein sequence ID" value="PSU_v2.g2139.t1"/>
    <property type="gene ID" value="PSU_v2.g2139"/>
</dbReference>
<proteinExistence type="predicted"/>
<organism evidence="1 2">
    <name type="scientific">Panagrolaimus superbus</name>
    <dbReference type="NCBI Taxonomy" id="310955"/>
    <lineage>
        <taxon>Eukaryota</taxon>
        <taxon>Metazoa</taxon>
        <taxon>Ecdysozoa</taxon>
        <taxon>Nematoda</taxon>
        <taxon>Chromadorea</taxon>
        <taxon>Rhabditida</taxon>
        <taxon>Tylenchina</taxon>
        <taxon>Panagrolaimomorpha</taxon>
        <taxon>Panagrolaimoidea</taxon>
        <taxon>Panagrolaimidae</taxon>
        <taxon>Panagrolaimus</taxon>
    </lineage>
</organism>
<protein>
    <submittedName>
        <fullName evidence="2">Uncharacterized protein</fullName>
    </submittedName>
</protein>
<reference evidence="2" key="1">
    <citation type="submission" date="2022-11" db="UniProtKB">
        <authorList>
            <consortium name="WormBaseParasite"/>
        </authorList>
    </citation>
    <scope>IDENTIFICATION</scope>
</reference>
<dbReference type="AlphaFoldDB" id="A0A914YQP6"/>
<keyword evidence="1" id="KW-1185">Reference proteome</keyword>
<dbReference type="Proteomes" id="UP000887577">
    <property type="component" value="Unplaced"/>
</dbReference>
<evidence type="ECO:0000313" key="1">
    <source>
        <dbReference type="Proteomes" id="UP000887577"/>
    </source>
</evidence>